<feature type="domain" description="Tc1-like transposase DDE" evidence="1">
    <location>
        <begin position="32"/>
        <end position="87"/>
    </location>
</feature>
<sequence>MLLFKSHHMRPKLQFVNEKLVPNLLPFNGANPRSVVIMDNAAIHHSQRVVDAINASGALLIFLPPYSPNLMPCEGVIALAKSWIRENDLVWEQCDEPENMVFEAFMQIADEDITNYIRHSEYL</sequence>
<name>A0A3M6TUJ8_POCDA</name>
<evidence type="ECO:0000313" key="3">
    <source>
        <dbReference type="Proteomes" id="UP000275408"/>
    </source>
</evidence>
<dbReference type="EMBL" id="RCHS01002886">
    <property type="protein sequence ID" value="RMX45085.1"/>
    <property type="molecule type" value="Genomic_DNA"/>
</dbReference>
<proteinExistence type="predicted"/>
<gene>
    <name evidence="2" type="ORF">pdam_00025257</name>
</gene>
<protein>
    <recommendedName>
        <fullName evidence="1">Tc1-like transposase DDE domain-containing protein</fullName>
    </recommendedName>
</protein>
<dbReference type="AlphaFoldDB" id="A0A3M6TUJ8"/>
<comment type="caution">
    <text evidence="2">The sequence shown here is derived from an EMBL/GenBank/DDBJ whole genome shotgun (WGS) entry which is preliminary data.</text>
</comment>
<dbReference type="InterPro" id="IPR036397">
    <property type="entry name" value="RNaseH_sf"/>
</dbReference>
<dbReference type="Gene3D" id="3.30.420.10">
    <property type="entry name" value="Ribonuclease H-like superfamily/Ribonuclease H"/>
    <property type="match status" value="1"/>
</dbReference>
<keyword evidence="3" id="KW-1185">Reference proteome</keyword>
<dbReference type="GO" id="GO:0003676">
    <property type="term" value="F:nucleic acid binding"/>
    <property type="evidence" value="ECO:0007669"/>
    <property type="project" value="InterPro"/>
</dbReference>
<dbReference type="PANTHER" id="PTHR46564:SF1">
    <property type="entry name" value="TRANSPOSASE"/>
    <property type="match status" value="1"/>
</dbReference>
<dbReference type="InterPro" id="IPR038717">
    <property type="entry name" value="Tc1-like_DDE_dom"/>
</dbReference>
<dbReference type="Proteomes" id="UP000275408">
    <property type="component" value="Unassembled WGS sequence"/>
</dbReference>
<evidence type="ECO:0000259" key="1">
    <source>
        <dbReference type="Pfam" id="PF13358"/>
    </source>
</evidence>
<evidence type="ECO:0000313" key="2">
    <source>
        <dbReference type="EMBL" id="RMX45085.1"/>
    </source>
</evidence>
<organism evidence="2 3">
    <name type="scientific">Pocillopora damicornis</name>
    <name type="common">Cauliflower coral</name>
    <name type="synonym">Millepora damicornis</name>
    <dbReference type="NCBI Taxonomy" id="46731"/>
    <lineage>
        <taxon>Eukaryota</taxon>
        <taxon>Metazoa</taxon>
        <taxon>Cnidaria</taxon>
        <taxon>Anthozoa</taxon>
        <taxon>Hexacorallia</taxon>
        <taxon>Scleractinia</taxon>
        <taxon>Astrocoeniina</taxon>
        <taxon>Pocilloporidae</taxon>
        <taxon>Pocillopora</taxon>
    </lineage>
</organism>
<dbReference type="Pfam" id="PF13358">
    <property type="entry name" value="DDE_3"/>
    <property type="match status" value="1"/>
</dbReference>
<dbReference type="PANTHER" id="PTHR46564">
    <property type="entry name" value="TRANSPOSASE"/>
    <property type="match status" value="1"/>
</dbReference>
<accession>A0A3M6TUJ8</accession>
<dbReference type="OrthoDB" id="5950937at2759"/>
<dbReference type="STRING" id="46731.A0A3M6TUJ8"/>
<reference evidence="2 3" key="1">
    <citation type="journal article" date="2018" name="Sci. Rep.">
        <title>Comparative analysis of the Pocillopora damicornis genome highlights role of immune system in coral evolution.</title>
        <authorList>
            <person name="Cunning R."/>
            <person name="Bay R.A."/>
            <person name="Gillette P."/>
            <person name="Baker A.C."/>
            <person name="Traylor-Knowles N."/>
        </authorList>
    </citation>
    <scope>NUCLEOTIDE SEQUENCE [LARGE SCALE GENOMIC DNA]</scope>
    <source>
        <strain evidence="2">RSMAS</strain>
        <tissue evidence="2">Whole animal</tissue>
    </source>
</reference>